<name>H0QYZ5_9ACTN</name>
<comment type="caution">
    <text evidence="1">The sequence shown here is derived from an EMBL/GenBank/DDBJ whole genome shotgun (WGS) entry which is preliminary data.</text>
</comment>
<dbReference type="Gene3D" id="3.30.70.1120">
    <property type="entry name" value="TT1725-like"/>
    <property type="match status" value="1"/>
</dbReference>
<proteinExistence type="predicted"/>
<sequence>MLVRMWIGWIEFDVLLGDVHSLKEKRSAIRPIIAEIKRKFSVSAAEVDNHDLHRRAAIGASVVGPDRRHVSDVLDSIEHLVARRPEIEVNSARRRVLASDDF</sequence>
<dbReference type="EMBL" id="BAEH01000046">
    <property type="protein sequence ID" value="GAB18046.1"/>
    <property type="molecule type" value="Genomic_DNA"/>
</dbReference>
<dbReference type="InterPro" id="IPR036746">
    <property type="entry name" value="TT1725-like_sf"/>
</dbReference>
<gene>
    <name evidence="1" type="ORF">GOEFS_046_00020</name>
</gene>
<keyword evidence="2" id="KW-1185">Reference proteome</keyword>
<dbReference type="Proteomes" id="UP000035034">
    <property type="component" value="Unassembled WGS sequence"/>
</dbReference>
<evidence type="ECO:0008006" key="3">
    <source>
        <dbReference type="Google" id="ProtNLM"/>
    </source>
</evidence>
<evidence type="ECO:0000313" key="1">
    <source>
        <dbReference type="EMBL" id="GAB18046.1"/>
    </source>
</evidence>
<dbReference type="Pfam" id="PF04456">
    <property type="entry name" value="DUF503"/>
    <property type="match status" value="1"/>
</dbReference>
<dbReference type="eggNOG" id="COG1550">
    <property type="taxonomic scope" value="Bacteria"/>
</dbReference>
<protein>
    <recommendedName>
        <fullName evidence="3">YlxP-like protein</fullName>
    </recommendedName>
</protein>
<dbReference type="InterPro" id="IPR007546">
    <property type="entry name" value="DUF503"/>
</dbReference>
<accession>H0QYZ5</accession>
<dbReference type="PANTHER" id="PTHR36441:SF1">
    <property type="entry name" value="DUF503 DOMAIN-CONTAINING PROTEIN"/>
    <property type="match status" value="1"/>
</dbReference>
<dbReference type="AlphaFoldDB" id="H0QYZ5"/>
<organism evidence="1 2">
    <name type="scientific">Gordonia effusa NBRC 100432</name>
    <dbReference type="NCBI Taxonomy" id="1077974"/>
    <lineage>
        <taxon>Bacteria</taxon>
        <taxon>Bacillati</taxon>
        <taxon>Actinomycetota</taxon>
        <taxon>Actinomycetes</taxon>
        <taxon>Mycobacteriales</taxon>
        <taxon>Gordoniaceae</taxon>
        <taxon>Gordonia</taxon>
    </lineage>
</organism>
<dbReference type="STRING" id="1077974.GOEFS_046_00020"/>
<dbReference type="SUPFAM" id="SSF103007">
    <property type="entry name" value="Hypothetical protein TT1725"/>
    <property type="match status" value="1"/>
</dbReference>
<evidence type="ECO:0000313" key="2">
    <source>
        <dbReference type="Proteomes" id="UP000035034"/>
    </source>
</evidence>
<reference evidence="1 2" key="1">
    <citation type="submission" date="2011-12" db="EMBL/GenBank/DDBJ databases">
        <title>Whole genome shotgun sequence of Gordonia effusa NBRC 100432.</title>
        <authorList>
            <person name="Yoshida I."/>
            <person name="Takarada H."/>
            <person name="Hosoyama A."/>
            <person name="Tsuchikane K."/>
            <person name="Katsumata H."/>
            <person name="Yamazaki S."/>
            <person name="Fujita N."/>
        </authorList>
    </citation>
    <scope>NUCLEOTIDE SEQUENCE [LARGE SCALE GENOMIC DNA]</scope>
    <source>
        <strain evidence="1 2">NBRC 100432</strain>
    </source>
</reference>
<dbReference type="PANTHER" id="PTHR36441">
    <property type="entry name" value="HYPOTHETICAL CYTOSOLIC PROTEIN"/>
    <property type="match status" value="1"/>
</dbReference>